<reference evidence="16 17" key="1">
    <citation type="journal article" date="2016" name="Nat. Commun.">
        <title>Thousands of microbial genomes shed light on interconnected biogeochemical processes in an aquifer system.</title>
        <authorList>
            <person name="Anantharaman K."/>
            <person name="Brown C.T."/>
            <person name="Hug L.A."/>
            <person name="Sharon I."/>
            <person name="Castelle C.J."/>
            <person name="Probst A.J."/>
            <person name="Thomas B.C."/>
            <person name="Singh A."/>
            <person name="Wilkins M.J."/>
            <person name="Karaoz U."/>
            <person name="Brodie E.L."/>
            <person name="Williams K.H."/>
            <person name="Hubbard S.S."/>
            <person name="Banfield J.F."/>
        </authorList>
    </citation>
    <scope>NUCLEOTIDE SEQUENCE [LARGE SCALE GENOMIC DNA]</scope>
</reference>
<feature type="repeat" description="TPR" evidence="13">
    <location>
        <begin position="506"/>
        <end position="539"/>
    </location>
</feature>
<dbReference type="Proteomes" id="UP000178911">
    <property type="component" value="Unassembled WGS sequence"/>
</dbReference>
<keyword evidence="6" id="KW-0808">Transferase</keyword>
<feature type="transmembrane region" description="Helical" evidence="14">
    <location>
        <begin position="234"/>
        <end position="256"/>
    </location>
</feature>
<evidence type="ECO:0000256" key="7">
    <source>
        <dbReference type="ARBA" id="ARBA00022692"/>
    </source>
</evidence>
<keyword evidence="11 14" id="KW-1133">Transmembrane helix</keyword>
<evidence type="ECO:0000256" key="13">
    <source>
        <dbReference type="PROSITE-ProRule" id="PRU00339"/>
    </source>
</evidence>
<dbReference type="EMBL" id="MGKJ01000010">
    <property type="protein sequence ID" value="OGN24681.1"/>
    <property type="molecule type" value="Genomic_DNA"/>
</dbReference>
<dbReference type="PROSITE" id="PS50005">
    <property type="entry name" value="TPR"/>
    <property type="match status" value="1"/>
</dbReference>
<proteinExistence type="inferred from homology"/>
<dbReference type="AlphaFoldDB" id="A0A1F8GHA3"/>
<feature type="transmembrane region" description="Helical" evidence="14">
    <location>
        <begin position="142"/>
        <end position="160"/>
    </location>
</feature>
<dbReference type="PANTHER" id="PTHR44227">
    <property type="match status" value="1"/>
</dbReference>
<keyword evidence="7 14" id="KW-0812">Transmembrane</keyword>
<keyword evidence="9 13" id="KW-0802">TPR repeat</keyword>
<dbReference type="GO" id="GO:0004169">
    <property type="term" value="F:dolichyl-phosphate-mannose-protein mannosyltransferase activity"/>
    <property type="evidence" value="ECO:0007669"/>
    <property type="project" value="UniProtKB-EC"/>
</dbReference>
<evidence type="ECO:0000256" key="10">
    <source>
        <dbReference type="ARBA" id="ARBA00022824"/>
    </source>
</evidence>
<dbReference type="Pfam" id="PF13432">
    <property type="entry name" value="TPR_16"/>
    <property type="match status" value="1"/>
</dbReference>
<accession>A0A1F8GHA3</accession>
<evidence type="ECO:0000256" key="5">
    <source>
        <dbReference type="ARBA" id="ARBA00012839"/>
    </source>
</evidence>
<comment type="similarity">
    <text evidence="4">Belongs to the TMTC family.</text>
</comment>
<dbReference type="Pfam" id="PF08409">
    <property type="entry name" value="TMTC_DUF1736"/>
    <property type="match status" value="1"/>
</dbReference>
<dbReference type="Pfam" id="PF14559">
    <property type="entry name" value="TPR_19"/>
    <property type="match status" value="1"/>
</dbReference>
<feature type="transmembrane region" description="Helical" evidence="14">
    <location>
        <begin position="315"/>
        <end position="332"/>
    </location>
</feature>
<evidence type="ECO:0000256" key="11">
    <source>
        <dbReference type="ARBA" id="ARBA00022989"/>
    </source>
</evidence>
<keyword evidence="10" id="KW-0256">Endoplasmic reticulum</keyword>
<evidence type="ECO:0000256" key="9">
    <source>
        <dbReference type="ARBA" id="ARBA00022803"/>
    </source>
</evidence>
<organism evidence="16 17">
    <name type="scientific">Candidatus Yanofskybacteria bacterium RIFCSPLOWO2_01_FULL_43_22</name>
    <dbReference type="NCBI Taxonomy" id="1802695"/>
    <lineage>
        <taxon>Bacteria</taxon>
        <taxon>Candidatus Yanofskyibacteriota</taxon>
    </lineage>
</organism>
<evidence type="ECO:0000256" key="3">
    <source>
        <dbReference type="ARBA" id="ARBA00004922"/>
    </source>
</evidence>
<feature type="transmembrane region" description="Helical" evidence="14">
    <location>
        <begin position="109"/>
        <end position="130"/>
    </location>
</feature>
<evidence type="ECO:0000256" key="2">
    <source>
        <dbReference type="ARBA" id="ARBA00004240"/>
    </source>
</evidence>
<dbReference type="GO" id="GO:0016020">
    <property type="term" value="C:membrane"/>
    <property type="evidence" value="ECO:0007669"/>
    <property type="project" value="UniProtKB-SubCell"/>
</dbReference>
<comment type="pathway">
    <text evidence="3">Protein modification; protein glycosylation.</text>
</comment>
<feature type="transmembrane region" description="Helical" evidence="14">
    <location>
        <begin position="15"/>
        <end position="35"/>
    </location>
</feature>
<evidence type="ECO:0000313" key="17">
    <source>
        <dbReference type="Proteomes" id="UP000178911"/>
    </source>
</evidence>
<evidence type="ECO:0000256" key="1">
    <source>
        <dbReference type="ARBA" id="ARBA00004141"/>
    </source>
</evidence>
<protein>
    <recommendedName>
        <fullName evidence="5">dolichyl-phosphate-mannose--protein mannosyltransferase</fullName>
        <ecNumber evidence="5">2.4.1.109</ecNumber>
    </recommendedName>
</protein>
<feature type="transmembrane region" description="Helical" evidence="14">
    <location>
        <begin position="397"/>
        <end position="415"/>
    </location>
</feature>
<dbReference type="Gene3D" id="1.25.40.10">
    <property type="entry name" value="Tetratricopeptide repeat domain"/>
    <property type="match status" value="2"/>
</dbReference>
<sequence length="620" mass="70870">MGNSTVRHFIKNNEFAFVLVLAVVLSFAIFGNGIFNDFTFDDVSVVQNRGDLKDPSNFFNLFISPYHHLEKIGLFRPLTMATYAINHYINDAVLPASSSSFQQAAGFRAVNIIIHALNSFLVFWLVRYLFPPKADPPLADKNKFLSYATFLLFLTHPIHTEAVTSIVGRAELLAFFWSLVAIYFFVKKDILLSSVSLLFALLSKEVALMVLPILFYISWIHFKNSFLATTRRTLVFALPVLVYVILRYKALGAYFLGDATTTIVENPLKFMDWSERIATAFKVLYMYLERLVWPIHLSADYSYNTILPVQSFLDPTFLVGAIFFVFLVWLLFFGRMRHLIGAFGALVFLAPYLMVSNLIQPVGTIMGERLMYFPSFGFLLLVSYALYKLFEKINKKFVYAGLTAIIIFFSIRTMIRNNDWHDARTLFTATLEESPNSLIARMALAAVDVTENKWDSAEEQLNIALNIYEDNSRVQNLWGIIADHKNDQDLAEEKWLRSLELNPDAVNAQINLAELYAKQGRLKEAGVYFKQVIDFYPVTEYVIRYAYTQIALNNPDEAIKTIEYYLGDDLNHPDISALAGTAYFVKGDYKQALFYLKLAQELGNMAKEIEEMMQISKGNL</sequence>
<feature type="transmembrane region" description="Helical" evidence="14">
    <location>
        <begin position="371"/>
        <end position="390"/>
    </location>
</feature>
<keyword evidence="8" id="KW-0677">Repeat</keyword>
<comment type="caution">
    <text evidence="16">The sequence shown here is derived from an EMBL/GenBank/DDBJ whole genome shotgun (WGS) entry which is preliminary data.</text>
</comment>
<dbReference type="STRING" id="1802695.A3A13_01250"/>
<dbReference type="PANTHER" id="PTHR44227:SF3">
    <property type="entry name" value="PROTEIN O-MANNOSYL-TRANSFERASE TMTC4"/>
    <property type="match status" value="1"/>
</dbReference>
<dbReference type="EC" id="2.4.1.109" evidence="5"/>
<dbReference type="InterPro" id="IPR052346">
    <property type="entry name" value="O-mannosyl-transferase_TMTC"/>
</dbReference>
<feature type="transmembrane region" description="Helical" evidence="14">
    <location>
        <begin position="198"/>
        <end position="222"/>
    </location>
</feature>
<evidence type="ECO:0000313" key="16">
    <source>
        <dbReference type="EMBL" id="OGN24681.1"/>
    </source>
</evidence>
<dbReference type="GO" id="GO:0030968">
    <property type="term" value="P:endoplasmic reticulum unfolded protein response"/>
    <property type="evidence" value="ECO:0007669"/>
    <property type="project" value="TreeGrafter"/>
</dbReference>
<feature type="transmembrane region" description="Helical" evidence="14">
    <location>
        <begin position="166"/>
        <end position="186"/>
    </location>
</feature>
<dbReference type="InterPro" id="IPR019734">
    <property type="entry name" value="TPR_rpt"/>
</dbReference>
<evidence type="ECO:0000256" key="8">
    <source>
        <dbReference type="ARBA" id="ARBA00022737"/>
    </source>
</evidence>
<dbReference type="InterPro" id="IPR013618">
    <property type="entry name" value="TMTC_DUF1736"/>
</dbReference>
<evidence type="ECO:0000256" key="14">
    <source>
        <dbReference type="SAM" id="Phobius"/>
    </source>
</evidence>
<evidence type="ECO:0000256" key="12">
    <source>
        <dbReference type="ARBA" id="ARBA00023136"/>
    </source>
</evidence>
<dbReference type="SUPFAM" id="SSF48452">
    <property type="entry name" value="TPR-like"/>
    <property type="match status" value="1"/>
</dbReference>
<feature type="transmembrane region" description="Helical" evidence="14">
    <location>
        <begin position="339"/>
        <end position="359"/>
    </location>
</feature>
<comment type="subcellular location">
    <subcellularLocation>
        <location evidence="2">Endoplasmic reticulum</location>
    </subcellularLocation>
    <subcellularLocation>
        <location evidence="1">Membrane</location>
        <topology evidence="1">Multi-pass membrane protein</topology>
    </subcellularLocation>
</comment>
<evidence type="ECO:0000256" key="6">
    <source>
        <dbReference type="ARBA" id="ARBA00022679"/>
    </source>
</evidence>
<gene>
    <name evidence="16" type="ORF">A3A13_01250</name>
</gene>
<keyword evidence="12 14" id="KW-0472">Membrane</keyword>
<dbReference type="UniPathway" id="UPA00378"/>
<evidence type="ECO:0000256" key="4">
    <source>
        <dbReference type="ARBA" id="ARBA00007882"/>
    </source>
</evidence>
<feature type="transmembrane region" description="Helical" evidence="14">
    <location>
        <begin position="277"/>
        <end position="295"/>
    </location>
</feature>
<name>A0A1F8GHA3_9BACT</name>
<feature type="domain" description="DUF1736" evidence="15">
    <location>
        <begin position="264"/>
        <end position="327"/>
    </location>
</feature>
<dbReference type="SMART" id="SM00028">
    <property type="entry name" value="TPR"/>
    <property type="match status" value="4"/>
</dbReference>
<dbReference type="InterPro" id="IPR011990">
    <property type="entry name" value="TPR-like_helical_dom_sf"/>
</dbReference>
<evidence type="ECO:0000259" key="15">
    <source>
        <dbReference type="Pfam" id="PF08409"/>
    </source>
</evidence>